<proteinExistence type="predicted"/>
<name>A0A1T5N302_9BACT</name>
<gene>
    <name evidence="3" type="ORF">SAMN05660461_0126</name>
</gene>
<sequence>MMNQQRIYQQPVQRKKRYTCLLLALFAFTPAQRLWAQLGATSLNGPGIGISVDYLPPSRYIRPEDSVKTKSTTSQQRYNFGAVFMLSSYVDTATGKVRNWSLSASGSYTKLINEDYDHRIFPEELLETQLALQHFRSIGNRWGMLSVLSGGVFTDMEKINGKDIFINGGVLFVKQHNRRFSYGIGAMFTNSFGTPMLLPALLIKYQTDSRFRIDVNFPEKISVSSSLNKQTDLALAFRMRGSSYDVENAPDKKRLMGYAEISVGLENTWHLNRHIDFVASGGSILYSGTTFREKNLSEMFSDKPMHRFATNYFFSGGLRWNFQPRKQ</sequence>
<dbReference type="EMBL" id="FUZZ01000001">
    <property type="protein sequence ID" value="SKC94842.1"/>
    <property type="molecule type" value="Genomic_DNA"/>
</dbReference>
<keyword evidence="1" id="KW-0732">Signal</keyword>
<evidence type="ECO:0000256" key="1">
    <source>
        <dbReference type="SAM" id="SignalP"/>
    </source>
</evidence>
<evidence type="ECO:0000259" key="2">
    <source>
        <dbReference type="Pfam" id="PF19783"/>
    </source>
</evidence>
<dbReference type="Proteomes" id="UP000190166">
    <property type="component" value="Unassembled WGS sequence"/>
</dbReference>
<organism evidence="3 4">
    <name type="scientific">Chitinophaga ginsengisegetis</name>
    <dbReference type="NCBI Taxonomy" id="393003"/>
    <lineage>
        <taxon>Bacteria</taxon>
        <taxon>Pseudomonadati</taxon>
        <taxon>Bacteroidota</taxon>
        <taxon>Chitinophagia</taxon>
        <taxon>Chitinophagales</taxon>
        <taxon>Chitinophagaceae</taxon>
        <taxon>Chitinophaga</taxon>
    </lineage>
</organism>
<evidence type="ECO:0000313" key="3">
    <source>
        <dbReference type="EMBL" id="SKC94842.1"/>
    </source>
</evidence>
<dbReference type="InterPro" id="IPR046235">
    <property type="entry name" value="DUF6268"/>
</dbReference>
<feature type="domain" description="DUF6268" evidence="2">
    <location>
        <begin position="36"/>
        <end position="321"/>
    </location>
</feature>
<protein>
    <recommendedName>
        <fullName evidence="2">DUF6268 domain-containing protein</fullName>
    </recommendedName>
</protein>
<dbReference type="RefSeq" id="WP_143313452.1">
    <property type="nucleotide sequence ID" value="NZ_FUZZ01000001.1"/>
</dbReference>
<feature type="signal peptide" evidence="1">
    <location>
        <begin position="1"/>
        <end position="36"/>
    </location>
</feature>
<dbReference type="Pfam" id="PF19783">
    <property type="entry name" value="DUF6268"/>
    <property type="match status" value="1"/>
</dbReference>
<dbReference type="AlphaFoldDB" id="A0A1T5N302"/>
<evidence type="ECO:0000313" key="4">
    <source>
        <dbReference type="Proteomes" id="UP000190166"/>
    </source>
</evidence>
<keyword evidence="4" id="KW-1185">Reference proteome</keyword>
<accession>A0A1T5N302</accession>
<feature type="chain" id="PRO_5012188534" description="DUF6268 domain-containing protein" evidence="1">
    <location>
        <begin position="37"/>
        <end position="327"/>
    </location>
</feature>
<reference evidence="3 4" key="1">
    <citation type="submission" date="2017-02" db="EMBL/GenBank/DDBJ databases">
        <authorList>
            <person name="Peterson S.W."/>
        </authorList>
    </citation>
    <scope>NUCLEOTIDE SEQUENCE [LARGE SCALE GENOMIC DNA]</scope>
    <source>
        <strain evidence="3 4">DSM 18108</strain>
    </source>
</reference>